<sequence length="260" mass="27627">MVFPTLLSVHPIPQVGSVAADLYRVKQSPLRLTTAEKQLVANSIRSVNSGRMQTEGMPSGGWIVDTRSKSCSCAYNRKHAMCCHVISAFIHSGVACPGVSMRTRQFVRPRQVHRFAHADDDSEDSDGQTVAAYPAAAESDPECEDDNDTSNPAGGTLNPAGENRTRSDQMGVPVTTSPAPSTTSVTTTEELEDEDEQQQSAAIAAPAPAVPPARVRSRPRQHSSSRGSIVPTTEAATDSDVVAADRDDNGTAKEIEAALD</sequence>
<keyword evidence="1" id="KW-0863">Zinc-finger</keyword>
<reference evidence="4 5" key="1">
    <citation type="submission" date="2018-09" db="EMBL/GenBank/DDBJ databases">
        <title>Genomic investigation of the strawberry pathogen Phytophthora fragariae indicates pathogenicity is determined by transcriptional variation in three key races.</title>
        <authorList>
            <person name="Adams T.M."/>
            <person name="Armitage A.D."/>
            <person name="Sobczyk M.K."/>
            <person name="Bates H.J."/>
            <person name="Dunwell J.M."/>
            <person name="Nellist C.F."/>
            <person name="Harrison R.J."/>
        </authorList>
    </citation>
    <scope>NUCLEOTIDE SEQUENCE [LARGE SCALE GENOMIC DNA]</scope>
    <source>
        <strain evidence="4 5">SCRP245</strain>
    </source>
</reference>
<proteinExistence type="predicted"/>
<feature type="compositionally biased region" description="Low complexity" evidence="2">
    <location>
        <begin position="172"/>
        <end position="188"/>
    </location>
</feature>
<dbReference type="PROSITE" id="PS50966">
    <property type="entry name" value="ZF_SWIM"/>
    <property type="match status" value="1"/>
</dbReference>
<protein>
    <recommendedName>
        <fullName evidence="3">SWIM-type domain-containing protein</fullName>
    </recommendedName>
</protein>
<evidence type="ECO:0000313" key="5">
    <source>
        <dbReference type="Proteomes" id="UP000460718"/>
    </source>
</evidence>
<comment type="caution">
    <text evidence="4">The sequence shown here is derived from an EMBL/GenBank/DDBJ whole genome shotgun (WGS) entry which is preliminary data.</text>
</comment>
<name>A0A6A3K3K8_9STRA</name>
<feature type="region of interest" description="Disordered" evidence="2">
    <location>
        <begin position="115"/>
        <end position="260"/>
    </location>
</feature>
<accession>A0A6A3K3K8</accession>
<evidence type="ECO:0000313" key="4">
    <source>
        <dbReference type="EMBL" id="KAE9000782.1"/>
    </source>
</evidence>
<keyword evidence="1" id="KW-0862">Zinc</keyword>
<evidence type="ECO:0000259" key="3">
    <source>
        <dbReference type="PROSITE" id="PS50966"/>
    </source>
</evidence>
<dbReference type="AlphaFoldDB" id="A0A6A3K3K8"/>
<feature type="compositionally biased region" description="Basic and acidic residues" evidence="2">
    <location>
        <begin position="243"/>
        <end position="260"/>
    </location>
</feature>
<feature type="domain" description="SWIM-type" evidence="3">
    <location>
        <begin position="62"/>
        <end position="93"/>
    </location>
</feature>
<keyword evidence="1" id="KW-0479">Metal-binding</keyword>
<feature type="compositionally biased region" description="Polar residues" evidence="2">
    <location>
        <begin position="224"/>
        <end position="236"/>
    </location>
</feature>
<dbReference type="EMBL" id="QXFW01000891">
    <property type="protein sequence ID" value="KAE9000782.1"/>
    <property type="molecule type" value="Genomic_DNA"/>
</dbReference>
<evidence type="ECO:0000256" key="1">
    <source>
        <dbReference type="PROSITE-ProRule" id="PRU00325"/>
    </source>
</evidence>
<evidence type="ECO:0000256" key="2">
    <source>
        <dbReference type="SAM" id="MobiDB-lite"/>
    </source>
</evidence>
<dbReference type="GO" id="GO:0008270">
    <property type="term" value="F:zinc ion binding"/>
    <property type="evidence" value="ECO:0007669"/>
    <property type="project" value="UniProtKB-KW"/>
</dbReference>
<dbReference type="Proteomes" id="UP000460718">
    <property type="component" value="Unassembled WGS sequence"/>
</dbReference>
<feature type="compositionally biased region" description="Low complexity" evidence="2">
    <location>
        <begin position="198"/>
        <end position="207"/>
    </location>
</feature>
<dbReference type="InterPro" id="IPR007527">
    <property type="entry name" value="Znf_SWIM"/>
</dbReference>
<feature type="compositionally biased region" description="Acidic residues" evidence="2">
    <location>
        <begin position="139"/>
        <end position="148"/>
    </location>
</feature>
<gene>
    <name evidence="4" type="ORF">PF011_g14035</name>
</gene>
<organism evidence="4 5">
    <name type="scientific">Phytophthora fragariae</name>
    <dbReference type="NCBI Taxonomy" id="53985"/>
    <lineage>
        <taxon>Eukaryota</taxon>
        <taxon>Sar</taxon>
        <taxon>Stramenopiles</taxon>
        <taxon>Oomycota</taxon>
        <taxon>Peronosporomycetes</taxon>
        <taxon>Peronosporales</taxon>
        <taxon>Peronosporaceae</taxon>
        <taxon>Phytophthora</taxon>
    </lineage>
</organism>